<dbReference type="InterPro" id="IPR051164">
    <property type="entry name" value="NmrA-like_oxidored"/>
</dbReference>
<dbReference type="Pfam" id="PF13460">
    <property type="entry name" value="NAD_binding_10"/>
    <property type="match status" value="1"/>
</dbReference>
<dbReference type="EMBL" id="JRTT01000022">
    <property type="protein sequence ID" value="KHD75936.1"/>
    <property type="molecule type" value="Genomic_DNA"/>
</dbReference>
<accession>A0A0A6UKG7</accession>
<dbReference type="InterPro" id="IPR036291">
    <property type="entry name" value="NAD(P)-bd_dom_sf"/>
</dbReference>
<dbReference type="STRING" id="1869.MB27_20020"/>
<protein>
    <submittedName>
        <fullName evidence="3">NmrA family transcriptional regulator</fullName>
    </submittedName>
</protein>
<keyword evidence="4" id="KW-1185">Reference proteome</keyword>
<keyword evidence="1" id="KW-0521">NADP</keyword>
<dbReference type="InterPro" id="IPR016040">
    <property type="entry name" value="NAD(P)-bd_dom"/>
</dbReference>
<dbReference type="PANTHER" id="PTHR42748">
    <property type="entry name" value="NITROGEN METABOLITE REPRESSION PROTEIN NMRA FAMILY MEMBER"/>
    <property type="match status" value="1"/>
</dbReference>
<dbReference type="OrthoDB" id="9771302at2"/>
<dbReference type="RefSeq" id="WP_043526483.1">
    <property type="nucleotide sequence ID" value="NZ_BAABKU010000034.1"/>
</dbReference>
<evidence type="ECO:0000313" key="4">
    <source>
        <dbReference type="Proteomes" id="UP000054537"/>
    </source>
</evidence>
<gene>
    <name evidence="3" type="ORF">MB27_20020</name>
</gene>
<evidence type="ECO:0000259" key="2">
    <source>
        <dbReference type="Pfam" id="PF13460"/>
    </source>
</evidence>
<dbReference type="Proteomes" id="UP000054537">
    <property type="component" value="Unassembled WGS sequence"/>
</dbReference>
<dbReference type="Gene3D" id="3.40.50.720">
    <property type="entry name" value="NAD(P)-binding Rossmann-like Domain"/>
    <property type="match status" value="1"/>
</dbReference>
<dbReference type="eggNOG" id="COG0702">
    <property type="taxonomic scope" value="Bacteria"/>
</dbReference>
<sequence>MRIVVVGGTGQTGRLLVEALRGRGHEAVPASPSTGIDAFSGVGLEEALAGTDVVIDVTNPPSRDEAAATEFFRVTSENLTAVGGKAGVRHHVVLSIIGLERASDLAYYRAKLAQEAAVRAGEVPYTIVRAAQFLEFLGDLLQANTEGDEIRLGPVRVQPIALSDLVSHLVEIAEGDPAGGTVEAAGPEVLAMDEIGRRLAAPGQRVKSDGKPFFGADVPVDALVAGPSAHLGRTTLSAWLAANES</sequence>
<dbReference type="AlphaFoldDB" id="A0A0A6UKG7"/>
<dbReference type="PANTHER" id="PTHR42748:SF3">
    <property type="entry name" value="BLL4366 PROTEIN"/>
    <property type="match status" value="1"/>
</dbReference>
<organism evidence="3 4">
    <name type="scientific">Actinoplanes utahensis</name>
    <dbReference type="NCBI Taxonomy" id="1869"/>
    <lineage>
        <taxon>Bacteria</taxon>
        <taxon>Bacillati</taxon>
        <taxon>Actinomycetota</taxon>
        <taxon>Actinomycetes</taxon>
        <taxon>Micromonosporales</taxon>
        <taxon>Micromonosporaceae</taxon>
        <taxon>Actinoplanes</taxon>
    </lineage>
</organism>
<comment type="caution">
    <text evidence="3">The sequence shown here is derived from an EMBL/GenBank/DDBJ whole genome shotgun (WGS) entry which is preliminary data.</text>
</comment>
<proteinExistence type="predicted"/>
<feature type="domain" description="NAD(P)-binding" evidence="2">
    <location>
        <begin position="7"/>
        <end position="134"/>
    </location>
</feature>
<name>A0A0A6UKG7_ACTUT</name>
<evidence type="ECO:0000313" key="3">
    <source>
        <dbReference type="EMBL" id="KHD75936.1"/>
    </source>
</evidence>
<reference evidence="3 4" key="1">
    <citation type="submission" date="2014-10" db="EMBL/GenBank/DDBJ databases">
        <title>Draft genome sequence of Actinoplanes utahensis NRRL 12052.</title>
        <authorList>
            <person name="Velasco-Bucheli B."/>
            <person name="del Cerro C."/>
            <person name="Hormigo D."/>
            <person name="Garcia J.L."/>
            <person name="Acebal C."/>
            <person name="Arroyo M."/>
            <person name="de la Mata I."/>
        </authorList>
    </citation>
    <scope>NUCLEOTIDE SEQUENCE [LARGE SCALE GENOMIC DNA]</scope>
    <source>
        <strain evidence="3 4">NRRL 12052</strain>
    </source>
</reference>
<evidence type="ECO:0000256" key="1">
    <source>
        <dbReference type="ARBA" id="ARBA00022857"/>
    </source>
</evidence>
<dbReference type="SUPFAM" id="SSF51735">
    <property type="entry name" value="NAD(P)-binding Rossmann-fold domains"/>
    <property type="match status" value="1"/>
</dbReference>